<organism evidence="2 3">
    <name type="scientific">Cnephaeus nilssonii</name>
    <name type="common">Northern bat</name>
    <name type="synonym">Eptesicus nilssonii</name>
    <dbReference type="NCBI Taxonomy" id="3371016"/>
    <lineage>
        <taxon>Eukaryota</taxon>
        <taxon>Metazoa</taxon>
        <taxon>Chordata</taxon>
        <taxon>Craniata</taxon>
        <taxon>Vertebrata</taxon>
        <taxon>Euteleostomi</taxon>
        <taxon>Mammalia</taxon>
        <taxon>Eutheria</taxon>
        <taxon>Laurasiatheria</taxon>
        <taxon>Chiroptera</taxon>
        <taxon>Yangochiroptera</taxon>
        <taxon>Vespertilionidae</taxon>
        <taxon>Cnephaeus</taxon>
    </lineage>
</organism>
<accession>A0AA40LHG8</accession>
<feature type="compositionally biased region" description="Polar residues" evidence="1">
    <location>
        <begin position="51"/>
        <end position="71"/>
    </location>
</feature>
<protein>
    <submittedName>
        <fullName evidence="2">Uncharacterized protein</fullName>
    </submittedName>
</protein>
<evidence type="ECO:0000313" key="2">
    <source>
        <dbReference type="EMBL" id="KAK1331708.1"/>
    </source>
</evidence>
<gene>
    <name evidence="2" type="ORF">QTO34_009682</name>
</gene>
<evidence type="ECO:0000256" key="1">
    <source>
        <dbReference type="SAM" id="MobiDB-lite"/>
    </source>
</evidence>
<dbReference type="Proteomes" id="UP001177744">
    <property type="component" value="Unassembled WGS sequence"/>
</dbReference>
<proteinExistence type="predicted"/>
<evidence type="ECO:0000313" key="3">
    <source>
        <dbReference type="Proteomes" id="UP001177744"/>
    </source>
</evidence>
<name>A0AA40LHG8_CNENI</name>
<dbReference type="AlphaFoldDB" id="A0AA40LHG8"/>
<sequence>MVKWALRILFTGASSPWRAMTVHRKQKGDKYAALSRSRSGDRSPEGPGLLSSFQDQNSHSPLANSVSGWNP</sequence>
<reference evidence="2" key="1">
    <citation type="submission" date="2023-06" db="EMBL/GenBank/DDBJ databases">
        <title>Reference genome for the Northern bat (Eptesicus nilssonii), a most northern bat species.</title>
        <authorList>
            <person name="Laine V.N."/>
            <person name="Pulliainen A.T."/>
            <person name="Lilley T.M."/>
        </authorList>
    </citation>
    <scope>NUCLEOTIDE SEQUENCE</scope>
    <source>
        <strain evidence="2">BLF_Eptnil</strain>
        <tissue evidence="2">Kidney</tissue>
    </source>
</reference>
<keyword evidence="3" id="KW-1185">Reference proteome</keyword>
<dbReference type="EMBL" id="JAULJE010000020">
    <property type="protein sequence ID" value="KAK1331708.1"/>
    <property type="molecule type" value="Genomic_DNA"/>
</dbReference>
<comment type="caution">
    <text evidence="2">The sequence shown here is derived from an EMBL/GenBank/DDBJ whole genome shotgun (WGS) entry which is preliminary data.</text>
</comment>
<feature type="region of interest" description="Disordered" evidence="1">
    <location>
        <begin position="21"/>
        <end position="71"/>
    </location>
</feature>